<dbReference type="PANTHER" id="PTHR46246:SF1">
    <property type="entry name" value="GUANOSINE-3',5'-BIS(DIPHOSPHATE) 3'-PYROPHOSPHOHYDROLASE MESH1"/>
    <property type="match status" value="1"/>
</dbReference>
<evidence type="ECO:0000313" key="4">
    <source>
        <dbReference type="Proteomes" id="UP000198312"/>
    </source>
</evidence>
<organism evidence="3 4">
    <name type="scientific">Virgibacillus phasianinus</name>
    <dbReference type="NCBI Taxonomy" id="2017483"/>
    <lineage>
        <taxon>Bacteria</taxon>
        <taxon>Bacillati</taxon>
        <taxon>Bacillota</taxon>
        <taxon>Bacilli</taxon>
        <taxon>Bacillales</taxon>
        <taxon>Bacillaceae</taxon>
        <taxon>Virgibacillus</taxon>
    </lineage>
</organism>
<dbReference type="InterPro" id="IPR003607">
    <property type="entry name" value="HD/PDEase_dom"/>
</dbReference>
<dbReference type="AlphaFoldDB" id="A0A220U099"/>
<keyword evidence="4" id="KW-1185">Reference proteome</keyword>
<dbReference type="OrthoDB" id="9802385at2"/>
<dbReference type="Pfam" id="PF13328">
    <property type="entry name" value="HD_4"/>
    <property type="match status" value="1"/>
</dbReference>
<dbReference type="Proteomes" id="UP000198312">
    <property type="component" value="Chromosome"/>
</dbReference>
<feature type="region of interest" description="Disordered" evidence="1">
    <location>
        <begin position="1"/>
        <end position="22"/>
    </location>
</feature>
<feature type="compositionally biased region" description="Basic and acidic residues" evidence="1">
    <location>
        <begin position="1"/>
        <end position="10"/>
    </location>
</feature>
<dbReference type="Gene3D" id="1.10.3210.10">
    <property type="entry name" value="Hypothetical protein af1432"/>
    <property type="match status" value="1"/>
</dbReference>
<sequence>MKQMAKDFATKAHQGQTRKNSNVPYITHPVRVAERLEKEGFSDELICAAYLHDVVEDTPYEIEEIEKTFGSRVAKFVAAHTEDKSKSWDERKLHTINTVKHAENDVKYLIVADKLDNLLGLEHDLKTQRETVWNKFNAGIEKQRWYNQSIAENMYVGVDPKDVPEYFAEYADTVARVFG</sequence>
<evidence type="ECO:0000313" key="3">
    <source>
        <dbReference type="EMBL" id="ASK61432.1"/>
    </source>
</evidence>
<dbReference type="SUPFAM" id="SSF109604">
    <property type="entry name" value="HD-domain/PDEase-like"/>
    <property type="match status" value="1"/>
</dbReference>
<dbReference type="CDD" id="cd00077">
    <property type="entry name" value="HDc"/>
    <property type="match status" value="1"/>
</dbReference>
<evidence type="ECO:0000259" key="2">
    <source>
        <dbReference type="SMART" id="SM00471"/>
    </source>
</evidence>
<dbReference type="PANTHER" id="PTHR46246">
    <property type="entry name" value="GUANOSINE-3',5'-BIS(DIPHOSPHATE) 3'-PYROPHOSPHOHYDROLASE MESH1"/>
    <property type="match status" value="1"/>
</dbReference>
<protein>
    <submittedName>
        <fullName evidence="3">Phosphohydrolase</fullName>
    </submittedName>
</protein>
<keyword evidence="3" id="KW-0378">Hydrolase</keyword>
<dbReference type="EMBL" id="CP022315">
    <property type="protein sequence ID" value="ASK61432.1"/>
    <property type="molecule type" value="Genomic_DNA"/>
</dbReference>
<dbReference type="KEGG" id="vil:CFK37_04205"/>
<name>A0A220U099_9BACI</name>
<evidence type="ECO:0000256" key="1">
    <source>
        <dbReference type="SAM" id="MobiDB-lite"/>
    </source>
</evidence>
<accession>A0A220U099</accession>
<dbReference type="GO" id="GO:0008893">
    <property type="term" value="F:guanosine-3',5'-bis(diphosphate) 3'-diphosphatase activity"/>
    <property type="evidence" value="ECO:0007669"/>
    <property type="project" value="TreeGrafter"/>
</dbReference>
<gene>
    <name evidence="3" type="ORF">CFK37_04205</name>
</gene>
<dbReference type="InterPro" id="IPR052194">
    <property type="entry name" value="MESH1"/>
</dbReference>
<dbReference type="SMART" id="SM00471">
    <property type="entry name" value="HDc"/>
    <property type="match status" value="1"/>
</dbReference>
<proteinExistence type="predicted"/>
<reference evidence="3 4" key="1">
    <citation type="submission" date="2017-07" db="EMBL/GenBank/DDBJ databases">
        <title>Virgibacillus sp. LM2416.</title>
        <authorList>
            <person name="Tak E.J."/>
            <person name="Bae J.-W."/>
        </authorList>
    </citation>
    <scope>NUCLEOTIDE SEQUENCE [LARGE SCALE GENOMIC DNA]</scope>
    <source>
        <strain evidence="3 4">LM2416</strain>
    </source>
</reference>
<feature type="domain" description="HD/PDEase" evidence="2">
    <location>
        <begin position="21"/>
        <end position="127"/>
    </location>
</feature>
<feature type="compositionally biased region" description="Polar residues" evidence="1">
    <location>
        <begin position="13"/>
        <end position="22"/>
    </location>
</feature>